<dbReference type="VEuPathDB" id="FungiDB:MAPG_10576"/>
<reference evidence="9" key="5">
    <citation type="submission" date="2015-06" db="UniProtKB">
        <authorList>
            <consortium name="EnsemblFungi"/>
        </authorList>
    </citation>
    <scope>IDENTIFICATION</scope>
    <source>
        <strain evidence="9">ATCC 64411</strain>
    </source>
</reference>
<evidence type="ECO:0000256" key="3">
    <source>
        <dbReference type="ARBA" id="ARBA00022679"/>
    </source>
</evidence>
<evidence type="ECO:0000256" key="4">
    <source>
        <dbReference type="ARBA" id="ARBA00022695"/>
    </source>
</evidence>
<accession>A0A0C4ECY7</accession>
<protein>
    <recommendedName>
        <fullName evidence="2">DNA-directed DNA polymerase</fullName>
        <ecNumber evidence="2">2.7.7.7</ecNumber>
    </recommendedName>
</protein>
<dbReference type="GO" id="GO:0005739">
    <property type="term" value="C:mitochondrion"/>
    <property type="evidence" value="ECO:0007669"/>
    <property type="project" value="UniProtKB-SubCell"/>
</dbReference>
<keyword evidence="5" id="KW-0239">DNA-directed DNA polymerase</keyword>
<dbReference type="PROSITE" id="PS00116">
    <property type="entry name" value="DNA_POLYMERASE_B"/>
    <property type="match status" value="1"/>
</dbReference>
<dbReference type="InterPro" id="IPR043502">
    <property type="entry name" value="DNA/RNA_pol_sf"/>
</dbReference>
<gene>
    <name evidence="8" type="ORF">MAPG_10576</name>
</gene>
<evidence type="ECO:0000313" key="8">
    <source>
        <dbReference type="EMBL" id="KLU90724.1"/>
    </source>
</evidence>
<evidence type="ECO:0000256" key="1">
    <source>
        <dbReference type="ARBA" id="ARBA00004173"/>
    </source>
</evidence>
<keyword evidence="6" id="KW-0496">Mitochondrion</keyword>
<dbReference type="GO" id="GO:0003887">
    <property type="term" value="F:DNA-directed DNA polymerase activity"/>
    <property type="evidence" value="ECO:0007669"/>
    <property type="project" value="UniProtKB-KW"/>
</dbReference>
<sequence length="352" mass="38994">MERRRPGTSGSAVYWKVPNGTVFNDSMYDVDKYLRSDWNSISLAHMAEVLDLPPKSDSDDMMVLLSDDYDVTNMMIYNTRDSDLHTLVPKNMAACGRLFALAGTSRSTFWDAVAGNSGVMVYCFTASVATSMGMSIDMSTVSNADERSFKGGFWVVVIDGYSLYGSIMSRLGIYIDRYVSGKTVAKIAEKMGVATDLMPKNVVVGDVLLHNEMIFMRDTTDYMCIICGGATLLSVVLDELIKGRAEAKSRGDVTVAMGHGIISSKTCAKTATYRARYYLRPVIRSPNECGYKVMYGDTDSIFVHVKGTSEDECTTMPQTVMEKIKENFKLTVFKEAADVKRNYNSIVISNKM</sequence>
<reference evidence="8" key="3">
    <citation type="submission" date="2011-03" db="EMBL/GenBank/DDBJ databases">
        <title>Annotation of Magnaporthe poae ATCC 64411.</title>
        <authorList>
            <person name="Ma L.-J."/>
            <person name="Dead R."/>
            <person name="Young S.K."/>
            <person name="Zeng Q."/>
            <person name="Gargeya S."/>
            <person name="Fitzgerald M."/>
            <person name="Haas B."/>
            <person name="Abouelleil A."/>
            <person name="Alvarado L."/>
            <person name="Arachchi H.M."/>
            <person name="Berlin A."/>
            <person name="Brown A."/>
            <person name="Chapman S.B."/>
            <person name="Chen Z."/>
            <person name="Dunbar C."/>
            <person name="Freedman E."/>
            <person name="Gearin G."/>
            <person name="Gellesch M."/>
            <person name="Goldberg J."/>
            <person name="Griggs A."/>
            <person name="Gujja S."/>
            <person name="Heiman D."/>
            <person name="Howarth C."/>
            <person name="Larson L."/>
            <person name="Lui A."/>
            <person name="MacDonald P.J.P."/>
            <person name="Mehta T."/>
            <person name="Montmayeur A."/>
            <person name="Murphy C."/>
            <person name="Neiman D."/>
            <person name="Pearson M."/>
            <person name="Priest M."/>
            <person name="Roberts A."/>
            <person name="Saif S."/>
            <person name="Shea T."/>
            <person name="Shenoy N."/>
            <person name="Sisk P."/>
            <person name="Stolte C."/>
            <person name="Sykes S."/>
            <person name="Yandava C."/>
            <person name="Wortman J."/>
            <person name="Nusbaum C."/>
            <person name="Birren B."/>
        </authorList>
    </citation>
    <scope>NUCLEOTIDE SEQUENCE</scope>
    <source>
        <strain evidence="8">ATCC 64411</strain>
    </source>
</reference>
<evidence type="ECO:0000313" key="9">
    <source>
        <dbReference type="EnsemblFungi" id="MAPG_10576T0"/>
    </source>
</evidence>
<dbReference type="InterPro" id="IPR023211">
    <property type="entry name" value="DNA_pol_palm_dom_sf"/>
</dbReference>
<dbReference type="SUPFAM" id="SSF56672">
    <property type="entry name" value="DNA/RNA polymerases"/>
    <property type="match status" value="1"/>
</dbReference>
<dbReference type="EMBL" id="GL876975">
    <property type="protein sequence ID" value="KLU90724.1"/>
    <property type="molecule type" value="Genomic_DNA"/>
</dbReference>
<name>A0A0C4ECY7_MAGP6</name>
<dbReference type="GO" id="GO:0003677">
    <property type="term" value="F:DNA binding"/>
    <property type="evidence" value="ECO:0007669"/>
    <property type="project" value="InterPro"/>
</dbReference>
<keyword evidence="3" id="KW-0808">Transferase</keyword>
<dbReference type="EC" id="2.7.7.7" evidence="2"/>
<evidence type="ECO:0000313" key="10">
    <source>
        <dbReference type="Proteomes" id="UP000011715"/>
    </source>
</evidence>
<dbReference type="InterPro" id="IPR017964">
    <property type="entry name" value="DNA-dir_DNA_pol_B_CS"/>
</dbReference>
<feature type="domain" description="DNA-directed DNA polymerase family B multifunctional" evidence="7">
    <location>
        <begin position="277"/>
        <end position="331"/>
    </location>
</feature>
<dbReference type="AlphaFoldDB" id="A0A0C4ECY7"/>
<comment type="subcellular location">
    <subcellularLocation>
        <location evidence="1">Mitochondrion</location>
    </subcellularLocation>
</comment>
<evidence type="ECO:0000256" key="2">
    <source>
        <dbReference type="ARBA" id="ARBA00012417"/>
    </source>
</evidence>
<dbReference type="EnsemblFungi" id="MAPG_10576T0">
    <property type="protein sequence ID" value="MAPG_10576T0"/>
    <property type="gene ID" value="MAPG_10576"/>
</dbReference>
<organism evidence="9 10">
    <name type="scientific">Magnaporthiopsis poae (strain ATCC 64411 / 73-15)</name>
    <name type="common">Kentucky bluegrass fungus</name>
    <name type="synonym">Magnaporthe poae</name>
    <dbReference type="NCBI Taxonomy" id="644358"/>
    <lineage>
        <taxon>Eukaryota</taxon>
        <taxon>Fungi</taxon>
        <taxon>Dikarya</taxon>
        <taxon>Ascomycota</taxon>
        <taxon>Pezizomycotina</taxon>
        <taxon>Sordariomycetes</taxon>
        <taxon>Sordariomycetidae</taxon>
        <taxon>Magnaporthales</taxon>
        <taxon>Magnaporthaceae</taxon>
        <taxon>Magnaporthiopsis</taxon>
    </lineage>
</organism>
<dbReference type="Proteomes" id="UP000011715">
    <property type="component" value="Unassembled WGS sequence"/>
</dbReference>
<dbReference type="Pfam" id="PF00136">
    <property type="entry name" value="DNA_pol_B"/>
    <property type="match status" value="1"/>
</dbReference>
<evidence type="ECO:0000256" key="6">
    <source>
        <dbReference type="ARBA" id="ARBA00023128"/>
    </source>
</evidence>
<dbReference type="GO" id="GO:0000166">
    <property type="term" value="F:nucleotide binding"/>
    <property type="evidence" value="ECO:0007669"/>
    <property type="project" value="InterPro"/>
</dbReference>
<dbReference type="EMBL" id="ADBL01002362">
    <property type="status" value="NOT_ANNOTATED_CDS"/>
    <property type="molecule type" value="Genomic_DNA"/>
</dbReference>
<reference evidence="10" key="1">
    <citation type="submission" date="2010-05" db="EMBL/GenBank/DDBJ databases">
        <title>The genome sequence of Magnaporthe poae strain ATCC 64411.</title>
        <authorList>
            <person name="Ma L.-J."/>
            <person name="Dead R."/>
            <person name="Young S."/>
            <person name="Zeng Q."/>
            <person name="Koehrsen M."/>
            <person name="Alvarado L."/>
            <person name="Berlin A."/>
            <person name="Chapman S.B."/>
            <person name="Chen Z."/>
            <person name="Freedman E."/>
            <person name="Gellesch M."/>
            <person name="Goldberg J."/>
            <person name="Griggs A."/>
            <person name="Gujja S."/>
            <person name="Heilman E.R."/>
            <person name="Heiman D."/>
            <person name="Hepburn T."/>
            <person name="Howarth C."/>
            <person name="Jen D."/>
            <person name="Larson L."/>
            <person name="Mehta T."/>
            <person name="Neiman D."/>
            <person name="Pearson M."/>
            <person name="Roberts A."/>
            <person name="Saif S."/>
            <person name="Shea T."/>
            <person name="Shenoy N."/>
            <person name="Sisk P."/>
            <person name="Stolte C."/>
            <person name="Sykes S."/>
            <person name="Walk T."/>
            <person name="White J."/>
            <person name="Yandava C."/>
            <person name="Haas B."/>
            <person name="Nusbaum C."/>
            <person name="Birren B."/>
        </authorList>
    </citation>
    <scope>NUCLEOTIDE SEQUENCE [LARGE SCALE GENOMIC DNA]</scope>
    <source>
        <strain evidence="10">ATCC 64411 / 73-15</strain>
    </source>
</reference>
<dbReference type="OrthoDB" id="5428530at2759"/>
<keyword evidence="10" id="KW-1185">Reference proteome</keyword>
<proteinExistence type="predicted"/>
<dbReference type="Gene3D" id="3.90.1600.10">
    <property type="entry name" value="Palm domain of DNA polymerase"/>
    <property type="match status" value="1"/>
</dbReference>
<dbReference type="InterPro" id="IPR006134">
    <property type="entry name" value="DNA-dir_DNA_pol_B_multi_dom"/>
</dbReference>
<evidence type="ECO:0000256" key="5">
    <source>
        <dbReference type="ARBA" id="ARBA00022932"/>
    </source>
</evidence>
<keyword evidence="4" id="KW-0548">Nucleotidyltransferase</keyword>
<dbReference type="eggNOG" id="ENOG502T1DY">
    <property type="taxonomic scope" value="Eukaryota"/>
</dbReference>
<reference evidence="8" key="2">
    <citation type="submission" date="2010-05" db="EMBL/GenBank/DDBJ databases">
        <title>The Genome Sequence of Magnaporthe poae strain ATCC 64411.</title>
        <authorList>
            <consortium name="The Broad Institute Genome Sequencing Platform"/>
            <consortium name="Broad Institute Genome Sequencing Center for Infectious Disease"/>
            <person name="Ma L.-J."/>
            <person name="Dead R."/>
            <person name="Young S."/>
            <person name="Zeng Q."/>
            <person name="Koehrsen M."/>
            <person name="Alvarado L."/>
            <person name="Berlin A."/>
            <person name="Chapman S.B."/>
            <person name="Chen Z."/>
            <person name="Freedman E."/>
            <person name="Gellesch M."/>
            <person name="Goldberg J."/>
            <person name="Griggs A."/>
            <person name="Gujja S."/>
            <person name="Heilman E.R."/>
            <person name="Heiman D."/>
            <person name="Hepburn T."/>
            <person name="Howarth C."/>
            <person name="Jen D."/>
            <person name="Larson L."/>
            <person name="Mehta T."/>
            <person name="Neiman D."/>
            <person name="Pearson M."/>
            <person name="Roberts A."/>
            <person name="Saif S."/>
            <person name="Shea T."/>
            <person name="Shenoy N."/>
            <person name="Sisk P."/>
            <person name="Stolte C."/>
            <person name="Sykes S."/>
            <person name="Walk T."/>
            <person name="White J."/>
            <person name="Yandava C."/>
            <person name="Haas B."/>
            <person name="Nusbaum C."/>
            <person name="Birren B."/>
        </authorList>
    </citation>
    <scope>NUCLEOTIDE SEQUENCE</scope>
    <source>
        <strain evidence="8">ATCC 64411</strain>
    </source>
</reference>
<reference evidence="9" key="4">
    <citation type="journal article" date="2015" name="G3 (Bethesda)">
        <title>Genome sequences of three phytopathogenic species of the Magnaporthaceae family of fungi.</title>
        <authorList>
            <person name="Okagaki L.H."/>
            <person name="Nunes C.C."/>
            <person name="Sailsbery J."/>
            <person name="Clay B."/>
            <person name="Brown D."/>
            <person name="John T."/>
            <person name="Oh Y."/>
            <person name="Young N."/>
            <person name="Fitzgerald M."/>
            <person name="Haas B.J."/>
            <person name="Zeng Q."/>
            <person name="Young S."/>
            <person name="Adiconis X."/>
            <person name="Fan L."/>
            <person name="Levin J.Z."/>
            <person name="Mitchell T.K."/>
            <person name="Okubara P.A."/>
            <person name="Farman M.L."/>
            <person name="Kohn L.M."/>
            <person name="Birren B."/>
            <person name="Ma L.-J."/>
            <person name="Dean R.A."/>
        </authorList>
    </citation>
    <scope>NUCLEOTIDE SEQUENCE</scope>
    <source>
        <strain evidence="9">ATCC 64411 / 73-15</strain>
    </source>
</reference>
<evidence type="ECO:0000259" key="7">
    <source>
        <dbReference type="Pfam" id="PF00136"/>
    </source>
</evidence>